<dbReference type="EMBL" id="ATBP01000631">
    <property type="protein sequence ID" value="ETR69479.1"/>
    <property type="molecule type" value="Genomic_DNA"/>
</dbReference>
<feature type="repeat" description="NHL" evidence="2">
    <location>
        <begin position="297"/>
        <end position="336"/>
    </location>
</feature>
<dbReference type="PROSITE" id="PS51125">
    <property type="entry name" value="NHL"/>
    <property type="match status" value="3"/>
</dbReference>
<evidence type="ECO:0000256" key="1">
    <source>
        <dbReference type="ARBA" id="ARBA00022737"/>
    </source>
</evidence>
<dbReference type="InterPro" id="IPR001258">
    <property type="entry name" value="NHL_repeat"/>
</dbReference>
<reference evidence="4" key="1">
    <citation type="submission" date="2012-11" db="EMBL/GenBank/DDBJ databases">
        <authorList>
            <person name="Lucero-Rivera Y.E."/>
            <person name="Tovar-Ramirez D."/>
        </authorList>
    </citation>
    <scope>NUCLEOTIDE SEQUENCE [LARGE SCALE GENOMIC DNA]</scope>
    <source>
        <strain evidence="4">Araruama</strain>
    </source>
</reference>
<feature type="repeat" description="NHL" evidence="2">
    <location>
        <begin position="208"/>
        <end position="248"/>
    </location>
</feature>
<evidence type="ECO:0000313" key="4">
    <source>
        <dbReference type="Proteomes" id="UP000189670"/>
    </source>
</evidence>
<dbReference type="Gene3D" id="2.40.10.500">
    <property type="match status" value="1"/>
</dbReference>
<proteinExistence type="predicted"/>
<dbReference type="AlphaFoldDB" id="A0A1V1P3K7"/>
<dbReference type="PANTHER" id="PTHR24104:SF25">
    <property type="entry name" value="PROTEIN LIN-41"/>
    <property type="match status" value="1"/>
</dbReference>
<dbReference type="PANTHER" id="PTHR24104">
    <property type="entry name" value="E3 UBIQUITIN-PROTEIN LIGASE NHLRC1-RELATED"/>
    <property type="match status" value="1"/>
</dbReference>
<gene>
    <name evidence="3" type="ORF">OMM_03900</name>
</gene>
<dbReference type="GO" id="GO:0008270">
    <property type="term" value="F:zinc ion binding"/>
    <property type="evidence" value="ECO:0007669"/>
    <property type="project" value="UniProtKB-KW"/>
</dbReference>
<dbReference type="InterPro" id="IPR050952">
    <property type="entry name" value="TRIM-NHL_E3_ligases"/>
</dbReference>
<keyword evidence="1" id="KW-0677">Repeat</keyword>
<dbReference type="InterPro" id="IPR011042">
    <property type="entry name" value="6-blade_b-propeller_TolB-like"/>
</dbReference>
<evidence type="ECO:0000313" key="3">
    <source>
        <dbReference type="EMBL" id="ETR69479.1"/>
    </source>
</evidence>
<name>A0A1V1P3K7_9BACT</name>
<accession>A0A1V1P3K7</accession>
<comment type="caution">
    <text evidence="3">The sequence shown here is derived from an EMBL/GenBank/DDBJ whole genome shotgun (WGS) entry which is preliminary data.</text>
</comment>
<sequence length="512" mass="57862">MRENVNVIKKYDPNGKFQTQWGQTGLEPGQFNGIKGIVVDDKRNVYVTSENLIQKFTDNGTFIGEWSVFKQDKQKTPSQLAGIAVQANGNLYIADQSDNAIKIYDSAGILQAAWQSSGYAVGEFYHPAGMTKKQDSLWVCDSNNHRIQIIQSETGQITSTWGEYGTTDGSFNHPSDIAFDSQSNIYVVDSGNFRIQKFSSTRTYIRHFGQYGRTKGYFLQPKAIAIDSEDILYVTDYMNHCIQKINSDGNFLAQWKNDQIRYPYDIARLNQNIVISNQGSNEIIVFNKSGNIQYRWGEYGHNNGQFISPAGITVDADGHIYVADQNNSRIQKFTSTGDFLLEFNDTGVLPGQLFMPGHIEIDKDQLFVCEPGLNRIQMFQKVPFLVNQKGIIIAGTTGKSDSIWNEVNYVSQYVKRVLHQKGFASDQICFMSNSTQSESLMSANFDNYQKALQWASDADYLIVCLVDHGGKENFSINGFDALSASKFSDDLNKWQSDKGKQFFCFLRCLQIW</sequence>
<dbReference type="SUPFAM" id="SSF63829">
    <property type="entry name" value="Calcium-dependent phosphotriesterase"/>
    <property type="match status" value="2"/>
</dbReference>
<feature type="repeat" description="NHL" evidence="2">
    <location>
        <begin position="162"/>
        <end position="201"/>
    </location>
</feature>
<evidence type="ECO:0000256" key="2">
    <source>
        <dbReference type="PROSITE-ProRule" id="PRU00504"/>
    </source>
</evidence>
<protein>
    <submittedName>
        <fullName evidence="3">NHL repeat containing protein</fullName>
    </submittedName>
</protein>
<organism evidence="3 4">
    <name type="scientific">Candidatus Magnetoglobus multicellularis str. Araruama</name>
    <dbReference type="NCBI Taxonomy" id="890399"/>
    <lineage>
        <taxon>Bacteria</taxon>
        <taxon>Pseudomonadati</taxon>
        <taxon>Thermodesulfobacteriota</taxon>
        <taxon>Desulfobacteria</taxon>
        <taxon>Desulfobacterales</taxon>
        <taxon>Desulfobacteraceae</taxon>
        <taxon>Candidatus Magnetoglobus</taxon>
    </lineage>
</organism>
<dbReference type="Pfam" id="PF01436">
    <property type="entry name" value="NHL"/>
    <property type="match status" value="4"/>
</dbReference>
<dbReference type="Proteomes" id="UP000189670">
    <property type="component" value="Unassembled WGS sequence"/>
</dbReference>
<dbReference type="Gene3D" id="2.120.10.30">
    <property type="entry name" value="TolB, C-terminal domain"/>
    <property type="match status" value="3"/>
</dbReference>